<dbReference type="InterPro" id="IPR003121">
    <property type="entry name" value="SWIB_MDM2_domain"/>
</dbReference>
<dbReference type="PROSITE" id="PS51925">
    <property type="entry name" value="SWIB_MDM2"/>
    <property type="match status" value="1"/>
</dbReference>
<dbReference type="CDD" id="cd10567">
    <property type="entry name" value="SWIB-MDM2_like"/>
    <property type="match status" value="1"/>
</dbReference>
<feature type="domain" description="DM2" evidence="2">
    <location>
        <begin position="196"/>
        <end position="273"/>
    </location>
</feature>
<name>A0AA38S7A8_9PEZI</name>
<dbReference type="Pfam" id="PF02201">
    <property type="entry name" value="SWIB"/>
    <property type="match status" value="1"/>
</dbReference>
<dbReference type="EMBL" id="JANBVO010000001">
    <property type="protein sequence ID" value="KAJ9157550.1"/>
    <property type="molecule type" value="Genomic_DNA"/>
</dbReference>
<comment type="caution">
    <text evidence="4">The sequence shown here is derived from an EMBL/GenBank/DDBJ whole genome shotgun (WGS) entry which is preliminary data.</text>
</comment>
<keyword evidence="5" id="KW-1185">Reference proteome</keyword>
<feature type="domain" description="DEK-C" evidence="3">
    <location>
        <begin position="7"/>
        <end position="63"/>
    </location>
</feature>
<feature type="region of interest" description="Disordered" evidence="1">
    <location>
        <begin position="140"/>
        <end position="196"/>
    </location>
</feature>
<accession>A0AA38S7A8</accession>
<feature type="compositionally biased region" description="Basic residues" evidence="1">
    <location>
        <begin position="157"/>
        <end position="169"/>
    </location>
</feature>
<dbReference type="PROSITE" id="PS51998">
    <property type="entry name" value="DEK_C"/>
    <property type="match status" value="1"/>
</dbReference>
<dbReference type="Gene3D" id="1.10.245.10">
    <property type="entry name" value="SWIB/MDM2 domain"/>
    <property type="match status" value="1"/>
</dbReference>
<dbReference type="InterPro" id="IPR019835">
    <property type="entry name" value="SWIB_domain"/>
</dbReference>
<dbReference type="SMART" id="SM00151">
    <property type="entry name" value="SWIB"/>
    <property type="match status" value="1"/>
</dbReference>
<evidence type="ECO:0000259" key="2">
    <source>
        <dbReference type="PROSITE" id="PS51925"/>
    </source>
</evidence>
<gene>
    <name evidence="4" type="ORF">NKR23_g183</name>
</gene>
<protein>
    <submittedName>
        <fullName evidence="4">Swib mdm2 protein</fullName>
    </submittedName>
</protein>
<dbReference type="Pfam" id="PF08766">
    <property type="entry name" value="DEK_C"/>
    <property type="match status" value="1"/>
</dbReference>
<feature type="region of interest" description="Disordered" evidence="1">
    <location>
        <begin position="66"/>
        <end position="123"/>
    </location>
</feature>
<proteinExistence type="predicted"/>
<reference evidence="4" key="1">
    <citation type="submission" date="2022-07" db="EMBL/GenBank/DDBJ databases">
        <title>Fungi with potential for degradation of polypropylene.</title>
        <authorList>
            <person name="Gostincar C."/>
        </authorList>
    </citation>
    <scope>NUCLEOTIDE SEQUENCE</scope>
    <source>
        <strain evidence="4">EXF-13308</strain>
    </source>
</reference>
<dbReference type="PANTHER" id="PTHR13844">
    <property type="entry name" value="SWI/SNF-RELATED MATRIX-ASSOCIATED ACTIN-DEPENDENT REGULATOR OF CHROMATIN SUBFAMILY D"/>
    <property type="match status" value="1"/>
</dbReference>
<dbReference type="SUPFAM" id="SSF109715">
    <property type="entry name" value="DEK C-terminal domain"/>
    <property type="match status" value="1"/>
</dbReference>
<dbReference type="InterPro" id="IPR036885">
    <property type="entry name" value="SWIB_MDM2_dom_sf"/>
</dbReference>
<dbReference type="InterPro" id="IPR014876">
    <property type="entry name" value="DEK_C"/>
</dbReference>
<sequence length="276" mass="30171">MSASLNPEESEEYARIIDAILATADLATITRKKVRQGLEKALGGKDLSSQKLAIKALIEARFDAISTQPSGADTIPTPSSASTKKELAATNGHGSNNEDADADGEIEVSFPIGEPAKKRKRYSSDLEDADARLAAELQAQENRMARGRSTRGGGVAKPKKKVSKKKSDKKVRAGDDSDVDASEDSGTPKKRKAGGGFQKEFNLSYPLAELVGTSQLSRPQVVKKLWEHIKANELQDPKDKRQIICDDKMQAVFKQNRVDMFQMNKLLGNQLYPLEE</sequence>
<dbReference type="AlphaFoldDB" id="A0AA38S7A8"/>
<evidence type="ECO:0000259" key="3">
    <source>
        <dbReference type="PROSITE" id="PS51998"/>
    </source>
</evidence>
<evidence type="ECO:0000313" key="5">
    <source>
        <dbReference type="Proteomes" id="UP001174694"/>
    </source>
</evidence>
<evidence type="ECO:0000313" key="4">
    <source>
        <dbReference type="EMBL" id="KAJ9157550.1"/>
    </source>
</evidence>
<dbReference type="Proteomes" id="UP001174694">
    <property type="component" value="Unassembled WGS sequence"/>
</dbReference>
<organism evidence="4 5">
    <name type="scientific">Pleurostoma richardsiae</name>
    <dbReference type="NCBI Taxonomy" id="41990"/>
    <lineage>
        <taxon>Eukaryota</taxon>
        <taxon>Fungi</taxon>
        <taxon>Dikarya</taxon>
        <taxon>Ascomycota</taxon>
        <taxon>Pezizomycotina</taxon>
        <taxon>Sordariomycetes</taxon>
        <taxon>Sordariomycetidae</taxon>
        <taxon>Calosphaeriales</taxon>
        <taxon>Pleurostomataceae</taxon>
        <taxon>Pleurostoma</taxon>
    </lineage>
</organism>
<feature type="compositionally biased region" description="Polar residues" evidence="1">
    <location>
        <begin position="66"/>
        <end position="82"/>
    </location>
</feature>
<dbReference type="SUPFAM" id="SSF47592">
    <property type="entry name" value="SWIB/MDM2 domain"/>
    <property type="match status" value="1"/>
</dbReference>
<evidence type="ECO:0000256" key="1">
    <source>
        <dbReference type="SAM" id="MobiDB-lite"/>
    </source>
</evidence>
<dbReference type="Gene3D" id="1.10.10.60">
    <property type="entry name" value="Homeodomain-like"/>
    <property type="match status" value="1"/>
</dbReference>